<dbReference type="AlphaFoldDB" id="A0A2P5BVC8"/>
<keyword evidence="2" id="KW-1185">Reference proteome</keyword>
<dbReference type="OrthoDB" id="10403921at2759"/>
<reference evidence="2" key="1">
    <citation type="submission" date="2016-06" db="EMBL/GenBank/DDBJ databases">
        <title>Parallel loss of symbiosis genes in relatives of nitrogen-fixing non-legume Parasponia.</title>
        <authorList>
            <person name="Van Velzen R."/>
            <person name="Holmer R."/>
            <person name="Bu F."/>
            <person name="Rutten L."/>
            <person name="Van Zeijl A."/>
            <person name="Liu W."/>
            <person name="Santuari L."/>
            <person name="Cao Q."/>
            <person name="Sharma T."/>
            <person name="Shen D."/>
            <person name="Roswanjaya Y."/>
            <person name="Wardhani T."/>
            <person name="Kalhor M.S."/>
            <person name="Jansen J."/>
            <person name="Van den Hoogen J."/>
            <person name="Gungor B."/>
            <person name="Hartog M."/>
            <person name="Hontelez J."/>
            <person name="Verver J."/>
            <person name="Yang W.-C."/>
            <person name="Schijlen E."/>
            <person name="Repin R."/>
            <person name="Schilthuizen M."/>
            <person name="Schranz E."/>
            <person name="Heidstra R."/>
            <person name="Miyata K."/>
            <person name="Fedorova E."/>
            <person name="Kohlen W."/>
            <person name="Bisseling T."/>
            <person name="Smit S."/>
            <person name="Geurts R."/>
        </authorList>
    </citation>
    <scope>NUCLEOTIDE SEQUENCE [LARGE SCALE GENOMIC DNA]</scope>
    <source>
        <strain evidence="2">cv. WU1-14</strain>
    </source>
</reference>
<name>A0A2P5BVC8_PARAD</name>
<proteinExistence type="predicted"/>
<comment type="caution">
    <text evidence="1">The sequence shown here is derived from an EMBL/GenBank/DDBJ whole genome shotgun (WGS) entry which is preliminary data.</text>
</comment>
<sequence length="97" mass="10278">MAKSLGSSPNPAKGRCLAAVTGRKGPSHVLGELSWWRSTCFGLAAAGLLRDSESPSLPLRRAATGRSLGRWRARGGCWATAGVTVGGWVEGCWLKRR</sequence>
<dbReference type="EMBL" id="JXTB01000215">
    <property type="protein sequence ID" value="PON52747.1"/>
    <property type="molecule type" value="Genomic_DNA"/>
</dbReference>
<evidence type="ECO:0000313" key="2">
    <source>
        <dbReference type="Proteomes" id="UP000237105"/>
    </source>
</evidence>
<evidence type="ECO:0000313" key="1">
    <source>
        <dbReference type="EMBL" id="PON52747.1"/>
    </source>
</evidence>
<accession>A0A2P5BVC8</accession>
<gene>
    <name evidence="1" type="ORF">PanWU01x14_207080</name>
</gene>
<protein>
    <submittedName>
        <fullName evidence="1">Uncharacterized protein</fullName>
    </submittedName>
</protein>
<dbReference type="Proteomes" id="UP000237105">
    <property type="component" value="Unassembled WGS sequence"/>
</dbReference>
<organism evidence="1 2">
    <name type="scientific">Parasponia andersonii</name>
    <name type="common">Sponia andersonii</name>
    <dbReference type="NCBI Taxonomy" id="3476"/>
    <lineage>
        <taxon>Eukaryota</taxon>
        <taxon>Viridiplantae</taxon>
        <taxon>Streptophyta</taxon>
        <taxon>Embryophyta</taxon>
        <taxon>Tracheophyta</taxon>
        <taxon>Spermatophyta</taxon>
        <taxon>Magnoliopsida</taxon>
        <taxon>eudicotyledons</taxon>
        <taxon>Gunneridae</taxon>
        <taxon>Pentapetalae</taxon>
        <taxon>rosids</taxon>
        <taxon>fabids</taxon>
        <taxon>Rosales</taxon>
        <taxon>Cannabaceae</taxon>
        <taxon>Parasponia</taxon>
    </lineage>
</organism>